<accession>A0AAW4XVC8</accession>
<reference evidence="1 2" key="1">
    <citation type="submission" date="2021-11" db="EMBL/GenBank/DDBJ databases">
        <title>Genome sequence.</title>
        <authorList>
            <person name="Sun Q."/>
        </authorList>
    </citation>
    <scope>NUCLEOTIDE SEQUENCE [LARGE SCALE GENOMIC DNA]</scope>
    <source>
        <strain evidence="1 2">KCTC 12005</strain>
    </source>
</reference>
<evidence type="ECO:0000313" key="1">
    <source>
        <dbReference type="EMBL" id="MCD2165355.1"/>
    </source>
</evidence>
<dbReference type="EMBL" id="JAJNCT010000009">
    <property type="protein sequence ID" value="MCD2165355.1"/>
    <property type="molecule type" value="Genomic_DNA"/>
</dbReference>
<evidence type="ECO:0000313" key="2">
    <source>
        <dbReference type="Proteomes" id="UP001199260"/>
    </source>
</evidence>
<keyword evidence="2" id="KW-1185">Reference proteome</keyword>
<organism evidence="1 2">
    <name type="scientific">Comamonas koreensis</name>
    <dbReference type="NCBI Taxonomy" id="160825"/>
    <lineage>
        <taxon>Bacteria</taxon>
        <taxon>Pseudomonadati</taxon>
        <taxon>Pseudomonadota</taxon>
        <taxon>Betaproteobacteria</taxon>
        <taxon>Burkholderiales</taxon>
        <taxon>Comamonadaceae</taxon>
        <taxon>Comamonas</taxon>
    </lineage>
</organism>
<sequence>MDIDDFEINVMLLALRGSDDWVVKMRSQISHLKFLKREHFNCGFVTSFNHSSKAESVVIPRDETGLPVSGYPPAINARRRHPVDGLVSFLVWVGQDGVIDRLEAVSLTDDKWPEDIFDGFYDFQDDFGCIVQVTADNK</sequence>
<proteinExistence type="predicted"/>
<dbReference type="Proteomes" id="UP001199260">
    <property type="component" value="Unassembled WGS sequence"/>
</dbReference>
<comment type="caution">
    <text evidence="1">The sequence shown here is derived from an EMBL/GenBank/DDBJ whole genome shotgun (WGS) entry which is preliminary data.</text>
</comment>
<gene>
    <name evidence="1" type="ORF">LPW39_09435</name>
</gene>
<protein>
    <submittedName>
        <fullName evidence="1">Uncharacterized protein</fullName>
    </submittedName>
</protein>
<dbReference type="AlphaFoldDB" id="A0AAW4XVC8"/>
<dbReference type="RefSeq" id="WP_230773933.1">
    <property type="nucleotide sequence ID" value="NZ_JAJNCT010000009.1"/>
</dbReference>
<name>A0AAW4XVC8_9BURK</name>